<feature type="transmembrane region" description="Helical" evidence="1">
    <location>
        <begin position="16"/>
        <end position="40"/>
    </location>
</feature>
<dbReference type="Proteomes" id="UP000807353">
    <property type="component" value="Unassembled WGS sequence"/>
</dbReference>
<sequence length="721" mass="78920">MTIVIEKLSVAQAATIINAIVTFIQYSISLALVALLLYFIPSFNSANTWSVVARQAHTSLWSTILRRARTHASTRVNLFSTLSLISALLVTICGIVAPLGLRQGPSIHSQFRLTNASFLRDTSLLGLATSSRQDFKFSRICGGDFQVLCPGKTLETINSTEIPSPLLETFSSAPHNIFDIQFRRYFFTEAGFNFSMARPQDGVVESMILQEGIFAIEGMIVDMSETPGVGIINHTIPTFDESATWSQEILWFEPVTTCINTNLTVDYIRSSQVSDGQFNLTDRGGFVNLTTVFPEYSPDGQKINLYAHAYKGAVLGNRLTMMALNNLTRNESFIGREYPLSRSTTSGVVNPGVVSTVGVQFLGNASTDGNVLCQGFGGADIANITNVSVRCGGIVGPTRRTDGGDEKIPSLNSTWSQDFHVCASTTRASIQTVTFTLNSTKEVRNLQITRKPTNASVLWAVEKVDLKITDIDLFWGRVADKYESDPSLWTIRGDTFYVPAGGGDIFGLTSPGQPSSIFATAWSLVYNFDSNENFDYSGQGNFALLTKYQSLVAKDPEEGTAQIRNLIWTDIVANSLVGTETHSTLVAASLEPSVSYDLRFAIPLMLLFIIWVPSFIVAAFLLLSGFLKVAYIRDFLNHTAVGRLALGHSALGPADTPKGSELAHLDEEEWRKTMGNTIIHFRPIVDANSQSKMKPFNTPAEDATHNATVQLQRVSLPGKKK</sequence>
<organism evidence="2 3">
    <name type="scientific">Collybia nuda</name>
    <dbReference type="NCBI Taxonomy" id="64659"/>
    <lineage>
        <taxon>Eukaryota</taxon>
        <taxon>Fungi</taxon>
        <taxon>Dikarya</taxon>
        <taxon>Basidiomycota</taxon>
        <taxon>Agaricomycotina</taxon>
        <taxon>Agaricomycetes</taxon>
        <taxon>Agaricomycetidae</taxon>
        <taxon>Agaricales</taxon>
        <taxon>Tricholomatineae</taxon>
        <taxon>Clitocybaceae</taxon>
        <taxon>Collybia</taxon>
    </lineage>
</organism>
<evidence type="ECO:0000313" key="2">
    <source>
        <dbReference type="EMBL" id="KAF9469435.1"/>
    </source>
</evidence>
<keyword evidence="1" id="KW-0472">Membrane</keyword>
<comment type="caution">
    <text evidence="2">The sequence shown here is derived from an EMBL/GenBank/DDBJ whole genome shotgun (WGS) entry which is preliminary data.</text>
</comment>
<proteinExistence type="predicted"/>
<evidence type="ECO:0000313" key="3">
    <source>
        <dbReference type="Proteomes" id="UP000807353"/>
    </source>
</evidence>
<name>A0A9P6CPP2_9AGAR</name>
<dbReference type="AlphaFoldDB" id="A0A9P6CPP2"/>
<evidence type="ECO:0000256" key="1">
    <source>
        <dbReference type="SAM" id="Phobius"/>
    </source>
</evidence>
<reference evidence="2" key="1">
    <citation type="submission" date="2020-11" db="EMBL/GenBank/DDBJ databases">
        <authorList>
            <consortium name="DOE Joint Genome Institute"/>
            <person name="Ahrendt S."/>
            <person name="Riley R."/>
            <person name="Andreopoulos W."/>
            <person name="Labutti K."/>
            <person name="Pangilinan J."/>
            <person name="Ruiz-Duenas F.J."/>
            <person name="Barrasa J.M."/>
            <person name="Sanchez-Garcia M."/>
            <person name="Camarero S."/>
            <person name="Miyauchi S."/>
            <person name="Serrano A."/>
            <person name="Linde D."/>
            <person name="Babiker R."/>
            <person name="Drula E."/>
            <person name="Ayuso-Fernandez I."/>
            <person name="Pacheco R."/>
            <person name="Padilla G."/>
            <person name="Ferreira P."/>
            <person name="Barriuso J."/>
            <person name="Kellner H."/>
            <person name="Castanera R."/>
            <person name="Alfaro M."/>
            <person name="Ramirez L."/>
            <person name="Pisabarro A.G."/>
            <person name="Kuo A."/>
            <person name="Tritt A."/>
            <person name="Lipzen A."/>
            <person name="He G."/>
            <person name="Yan M."/>
            <person name="Ng V."/>
            <person name="Cullen D."/>
            <person name="Martin F."/>
            <person name="Rosso M.-N."/>
            <person name="Henrissat B."/>
            <person name="Hibbett D."/>
            <person name="Martinez A.T."/>
            <person name="Grigoriev I.V."/>
        </authorList>
    </citation>
    <scope>NUCLEOTIDE SEQUENCE</scope>
    <source>
        <strain evidence="2">CBS 247.69</strain>
    </source>
</reference>
<dbReference type="EMBL" id="MU150230">
    <property type="protein sequence ID" value="KAF9469435.1"/>
    <property type="molecule type" value="Genomic_DNA"/>
</dbReference>
<feature type="transmembrane region" description="Helical" evidence="1">
    <location>
        <begin position="600"/>
        <end position="623"/>
    </location>
</feature>
<dbReference type="OrthoDB" id="2369382at2759"/>
<keyword evidence="1" id="KW-1133">Transmembrane helix</keyword>
<keyword evidence="3" id="KW-1185">Reference proteome</keyword>
<keyword evidence="1" id="KW-0812">Transmembrane</keyword>
<feature type="transmembrane region" description="Helical" evidence="1">
    <location>
        <begin position="76"/>
        <end position="101"/>
    </location>
</feature>
<evidence type="ECO:0008006" key="4">
    <source>
        <dbReference type="Google" id="ProtNLM"/>
    </source>
</evidence>
<accession>A0A9P6CPP2</accession>
<gene>
    <name evidence="2" type="ORF">BDZ94DRAFT_1303903</name>
</gene>
<protein>
    <recommendedName>
        <fullName evidence="4">Transmembrane protein</fullName>
    </recommendedName>
</protein>